<protein>
    <submittedName>
        <fullName evidence="1">Uncharacterized protein</fullName>
    </submittedName>
</protein>
<gene>
    <name evidence="1" type="ORF">GCM10010844_43690</name>
</gene>
<organism evidence="1 2">
    <name type="scientific">Deinococcus radiotolerans</name>
    <dbReference type="NCBI Taxonomy" id="1309407"/>
    <lineage>
        <taxon>Bacteria</taxon>
        <taxon>Thermotogati</taxon>
        <taxon>Deinococcota</taxon>
        <taxon>Deinococci</taxon>
        <taxon>Deinococcales</taxon>
        <taxon>Deinococcaceae</taxon>
        <taxon>Deinococcus</taxon>
    </lineage>
</organism>
<dbReference type="EMBL" id="BMPE01000036">
    <property type="protein sequence ID" value="GGL20039.1"/>
    <property type="molecule type" value="Genomic_DNA"/>
</dbReference>
<evidence type="ECO:0000313" key="2">
    <source>
        <dbReference type="Proteomes" id="UP000604341"/>
    </source>
</evidence>
<dbReference type="InterPro" id="IPR047928">
    <property type="entry name" value="Perm_prefix_1"/>
</dbReference>
<accession>A0ABQ2FRK4</accession>
<name>A0ABQ2FRK4_9DEIO</name>
<evidence type="ECO:0000313" key="1">
    <source>
        <dbReference type="EMBL" id="GGL20039.1"/>
    </source>
</evidence>
<proteinExistence type="predicted"/>
<dbReference type="NCBIfam" id="NF038403">
    <property type="entry name" value="perm_prefix_1"/>
    <property type="match status" value="1"/>
</dbReference>
<comment type="caution">
    <text evidence="1">The sequence shown here is derived from an EMBL/GenBank/DDBJ whole genome shotgun (WGS) entry which is preliminary data.</text>
</comment>
<keyword evidence="2" id="KW-1185">Reference proteome</keyword>
<reference evidence="2" key="1">
    <citation type="journal article" date="2019" name="Int. J. Syst. Evol. Microbiol.">
        <title>The Global Catalogue of Microorganisms (GCM) 10K type strain sequencing project: providing services to taxonomists for standard genome sequencing and annotation.</title>
        <authorList>
            <consortium name="The Broad Institute Genomics Platform"/>
            <consortium name="The Broad Institute Genome Sequencing Center for Infectious Disease"/>
            <person name="Wu L."/>
            <person name="Ma J."/>
        </authorList>
    </citation>
    <scope>NUCLEOTIDE SEQUENCE [LARGE SCALE GENOMIC DNA]</scope>
    <source>
        <strain evidence="2">JCM 19173</strain>
    </source>
</reference>
<dbReference type="RefSeq" id="WP_189071083.1">
    <property type="nucleotide sequence ID" value="NZ_BMPE01000036.1"/>
</dbReference>
<dbReference type="Proteomes" id="UP000604341">
    <property type="component" value="Unassembled WGS sequence"/>
</dbReference>
<sequence length="278" mass="29889">MNATETHVACPPRLVAYLRRATLGLPASRRQELWDELEDHLLTRTRHLQLLGYAPDDALTRALTELGEPGRVSLGMGRVFHSGKALLTLVALTAGSAYFAMRLTVSSPLPVPVLNLPVSAARPEWCLRGAGPAHPHVMVQSTGLTCATEPRDVLPDHLGRLQVDFSAVQQSMARQGLPARIGPRGALTFTLAGRTQTVPAWAFSHGHAYGRADALLSALRQADPGLTLAQRNGRTTLRTSRLSLTLATGDWNPELSALDLTLAPAVLDHQGPAEAQPR</sequence>